<dbReference type="InterPro" id="IPR001680">
    <property type="entry name" value="WD40_rpt"/>
</dbReference>
<dbReference type="SMART" id="SM00320">
    <property type="entry name" value="WD40"/>
    <property type="match status" value="2"/>
</dbReference>
<dbReference type="RefSeq" id="WP_236496922.1">
    <property type="nucleotide sequence ID" value="NZ_CP091244.1"/>
</dbReference>
<keyword evidence="3" id="KW-0833">Ubl conjugation pathway</keyword>
<keyword evidence="6" id="KW-1185">Reference proteome</keyword>
<protein>
    <submittedName>
        <fullName evidence="5">Uncharacterized protein</fullName>
    </submittedName>
</protein>
<reference evidence="5" key="1">
    <citation type="journal article" date="2022" name="Microorganisms">
        <title>Two New Species of Filamentous Sulfur Bacteria of the Genus Thiothrix, Thiothrix winogradskyi sp. nov. and 'Candidatus Thiothrix sulfatifontis' sp. nov.</title>
        <authorList>
            <person name="Ravin N.V."/>
            <person name="Rossetti S."/>
            <person name="Beletsky A.V."/>
            <person name="Kadnikov V.V."/>
            <person name="Rudenko T.S."/>
            <person name="Smolyakov D.D."/>
            <person name="Moskvitina M.I."/>
            <person name="Gureeva M.V."/>
            <person name="Mardanov A.V."/>
            <person name="Grabovich M.Y."/>
        </authorList>
    </citation>
    <scope>NUCLEOTIDE SEQUENCE</scope>
    <source>
        <strain evidence="5">CT3</strain>
    </source>
</reference>
<evidence type="ECO:0000256" key="2">
    <source>
        <dbReference type="ARBA" id="ARBA00022737"/>
    </source>
</evidence>
<dbReference type="Proteomes" id="UP001054801">
    <property type="component" value="Chromosome"/>
</dbReference>
<dbReference type="InterPro" id="IPR015943">
    <property type="entry name" value="WD40/YVTN_repeat-like_dom_sf"/>
</dbReference>
<dbReference type="InterPro" id="IPR051983">
    <property type="entry name" value="WSB_SOCS-box_domain"/>
</dbReference>
<evidence type="ECO:0000256" key="1">
    <source>
        <dbReference type="ARBA" id="ARBA00022574"/>
    </source>
</evidence>
<gene>
    <name evidence="5" type="ORF">L2Y54_14075</name>
</gene>
<feature type="repeat" description="WD" evidence="4">
    <location>
        <begin position="69"/>
        <end position="110"/>
    </location>
</feature>
<keyword evidence="2" id="KW-0677">Repeat</keyword>
<dbReference type="InterPro" id="IPR019775">
    <property type="entry name" value="WD40_repeat_CS"/>
</dbReference>
<organism evidence="5 6">
    <name type="scientific">Thiothrix winogradskyi</name>
    <dbReference type="NCBI Taxonomy" id="96472"/>
    <lineage>
        <taxon>Bacteria</taxon>
        <taxon>Pseudomonadati</taxon>
        <taxon>Pseudomonadota</taxon>
        <taxon>Gammaproteobacteria</taxon>
        <taxon>Thiotrichales</taxon>
        <taxon>Thiotrichaceae</taxon>
        <taxon>Thiothrix</taxon>
    </lineage>
</organism>
<dbReference type="EMBL" id="CP091244">
    <property type="protein sequence ID" value="UJS23066.1"/>
    <property type="molecule type" value="Genomic_DNA"/>
</dbReference>
<evidence type="ECO:0000256" key="4">
    <source>
        <dbReference type="PROSITE-ProRule" id="PRU00221"/>
    </source>
</evidence>
<dbReference type="PROSITE" id="PS50082">
    <property type="entry name" value="WD_REPEATS_2"/>
    <property type="match status" value="2"/>
</dbReference>
<name>A0ABY3SX39_9GAMM</name>
<accession>A0ABY3SX39</accession>
<dbReference type="PROSITE" id="PS50294">
    <property type="entry name" value="WD_REPEATS_REGION"/>
    <property type="match status" value="1"/>
</dbReference>
<dbReference type="PANTHER" id="PTHR15622">
    <property type="entry name" value="WD40 REPEAT PROTEIN"/>
    <property type="match status" value="1"/>
</dbReference>
<keyword evidence="1 4" id="KW-0853">WD repeat</keyword>
<dbReference type="Pfam" id="PF00400">
    <property type="entry name" value="WD40"/>
    <property type="match status" value="1"/>
</dbReference>
<dbReference type="Gene3D" id="2.130.10.10">
    <property type="entry name" value="YVTN repeat-like/Quinoprotein amine dehydrogenase"/>
    <property type="match status" value="1"/>
</dbReference>
<dbReference type="InterPro" id="IPR036322">
    <property type="entry name" value="WD40_repeat_dom_sf"/>
</dbReference>
<evidence type="ECO:0000256" key="3">
    <source>
        <dbReference type="ARBA" id="ARBA00022786"/>
    </source>
</evidence>
<proteinExistence type="predicted"/>
<evidence type="ECO:0000313" key="6">
    <source>
        <dbReference type="Proteomes" id="UP001054801"/>
    </source>
</evidence>
<dbReference type="PROSITE" id="PS00678">
    <property type="entry name" value="WD_REPEATS_1"/>
    <property type="match status" value="1"/>
</dbReference>
<sequence>MLISSGADGKLKFWSVNGQSLERNETEFQASDVLMWASLSPDGQQLASVGREQTVSVYPTSGTGTPLRLNGHEQTVYKAIFSPDSRQLATVSWDMTVRLWDLDTQSELFRLRLPMEWNGNPLWDVDFRCTPTGCWIAVPLTSGKLALYNLGKIDY</sequence>
<dbReference type="PANTHER" id="PTHR15622:SF2">
    <property type="entry name" value="U4_U6 SMALL NUCLEAR RIBONUCLEOPROTEIN PRP4"/>
    <property type="match status" value="1"/>
</dbReference>
<dbReference type="SUPFAM" id="SSF50978">
    <property type="entry name" value="WD40 repeat-like"/>
    <property type="match status" value="1"/>
</dbReference>
<feature type="repeat" description="WD" evidence="4">
    <location>
        <begin position="1"/>
        <end position="24"/>
    </location>
</feature>
<evidence type="ECO:0000313" key="5">
    <source>
        <dbReference type="EMBL" id="UJS23066.1"/>
    </source>
</evidence>